<dbReference type="GO" id="GO:0003677">
    <property type="term" value="F:DNA binding"/>
    <property type="evidence" value="ECO:0007669"/>
    <property type="project" value="InterPro"/>
</dbReference>
<keyword evidence="2" id="KW-1185">Reference proteome</keyword>
<dbReference type="RefSeq" id="WP_023509312.1">
    <property type="nucleotide sequence ID" value="NZ_AWTC01000004.1"/>
</dbReference>
<dbReference type="GO" id="GO:0045892">
    <property type="term" value="P:negative regulation of DNA-templated transcription"/>
    <property type="evidence" value="ECO:0007669"/>
    <property type="project" value="InterPro"/>
</dbReference>
<dbReference type="Proteomes" id="UP000018296">
    <property type="component" value="Unassembled WGS sequence"/>
</dbReference>
<dbReference type="STRING" id="1395513.P343_05055"/>
<evidence type="ECO:0000313" key="2">
    <source>
        <dbReference type="Proteomes" id="UP000018296"/>
    </source>
</evidence>
<organism evidence="1 2">
    <name type="scientific">Sporolactobacillus laevolacticus DSM 442</name>
    <dbReference type="NCBI Taxonomy" id="1395513"/>
    <lineage>
        <taxon>Bacteria</taxon>
        <taxon>Bacillati</taxon>
        <taxon>Bacillota</taxon>
        <taxon>Bacilli</taxon>
        <taxon>Bacillales</taxon>
        <taxon>Sporolactobacillaceae</taxon>
        <taxon>Sporolactobacillus</taxon>
    </lineage>
</organism>
<dbReference type="InterPro" id="IPR010712">
    <property type="entry name" value="Arsenical-R_ArsD"/>
</dbReference>
<dbReference type="Pfam" id="PF06953">
    <property type="entry name" value="ArsD"/>
    <property type="match status" value="1"/>
</dbReference>
<sequence length="119" mass="13063">MKSIQIFEPAMCCATGVCGPGVNPELIRITGAVGNLQRQGYPINRYNLANDPAVFAETKTIHDLLESKGMEVLPATFVDGQLVKEGTYPTNQDLAKWTSVPLDELSKKPQFRITLNVNN</sequence>
<proteinExistence type="predicted"/>
<dbReference type="PATRIC" id="fig|1395513.3.peg.1032"/>
<dbReference type="NCBIfam" id="NF033727">
    <property type="entry name" value="chaperon_ArsD"/>
    <property type="match status" value="1"/>
</dbReference>
<evidence type="ECO:0000313" key="1">
    <source>
        <dbReference type="EMBL" id="EST12525.1"/>
    </source>
</evidence>
<dbReference type="Gene3D" id="3.40.30.10">
    <property type="entry name" value="Glutaredoxin"/>
    <property type="match status" value="1"/>
</dbReference>
<dbReference type="eggNOG" id="ENOG5032RMG">
    <property type="taxonomic scope" value="Bacteria"/>
</dbReference>
<reference evidence="1 2" key="1">
    <citation type="journal article" date="2013" name="Genome Announc.">
        <title>Genome Sequence of Sporolactobacillus laevolacticus DSM442, an Efficient Polymer-Grade D-Lactate Producer from Agricultural Waste Cottonseed as a Nitrogen Source.</title>
        <authorList>
            <person name="Wang H."/>
            <person name="Wang L."/>
            <person name="Ju J."/>
            <person name="Yu B."/>
            <person name="Ma Y."/>
        </authorList>
    </citation>
    <scope>NUCLEOTIDE SEQUENCE [LARGE SCALE GENOMIC DNA]</scope>
    <source>
        <strain evidence="1 2">DSM 442</strain>
    </source>
</reference>
<dbReference type="GO" id="GO:0046685">
    <property type="term" value="P:response to arsenic-containing substance"/>
    <property type="evidence" value="ECO:0007669"/>
    <property type="project" value="InterPro"/>
</dbReference>
<dbReference type="EMBL" id="AWTC01000004">
    <property type="protein sequence ID" value="EST12525.1"/>
    <property type="molecule type" value="Genomic_DNA"/>
</dbReference>
<comment type="caution">
    <text evidence="1">The sequence shown here is derived from an EMBL/GenBank/DDBJ whole genome shotgun (WGS) entry which is preliminary data.</text>
</comment>
<dbReference type="AlphaFoldDB" id="V6IYP0"/>
<dbReference type="OrthoDB" id="9801358at2"/>
<name>V6IYP0_9BACL</name>
<protein>
    <submittedName>
        <fullName evidence="1">Arsenic resistance operon repressor</fullName>
    </submittedName>
</protein>
<accession>V6IYP0</accession>
<gene>
    <name evidence="1" type="ORF">P343_05055</name>
</gene>